<dbReference type="InterPro" id="IPR027359">
    <property type="entry name" value="Volt_channel_dom_sf"/>
</dbReference>
<dbReference type="EMBL" id="NPMS01000002">
    <property type="protein sequence ID" value="OZU89459.1"/>
    <property type="molecule type" value="Genomic_DNA"/>
</dbReference>
<name>A0A265NDB4_9BACI</name>
<dbReference type="GO" id="GO:0016020">
    <property type="term" value="C:membrane"/>
    <property type="evidence" value="ECO:0007669"/>
    <property type="project" value="UniProtKB-SubCell"/>
</dbReference>
<dbReference type="OrthoDB" id="9785285at2"/>
<protein>
    <submittedName>
        <fullName evidence="6">Transporter</fullName>
    </submittedName>
</protein>
<evidence type="ECO:0000313" key="7">
    <source>
        <dbReference type="Proteomes" id="UP000216498"/>
    </source>
</evidence>
<organism evidence="6 7">
    <name type="scientific">Virgibacillus indicus</name>
    <dbReference type="NCBI Taxonomy" id="2024554"/>
    <lineage>
        <taxon>Bacteria</taxon>
        <taxon>Bacillati</taxon>
        <taxon>Bacillota</taxon>
        <taxon>Bacilli</taxon>
        <taxon>Bacillales</taxon>
        <taxon>Bacillaceae</taxon>
        <taxon>Virgibacillus</taxon>
    </lineage>
</organism>
<evidence type="ECO:0000256" key="1">
    <source>
        <dbReference type="ARBA" id="ARBA00004141"/>
    </source>
</evidence>
<accession>A0A265NDB4</accession>
<dbReference type="AlphaFoldDB" id="A0A265NDB4"/>
<keyword evidence="3 5" id="KW-1133">Transmembrane helix</keyword>
<gene>
    <name evidence="6" type="ORF">CIL03_07040</name>
</gene>
<comment type="subcellular location">
    <subcellularLocation>
        <location evidence="1">Membrane</location>
        <topology evidence="1">Multi-pass membrane protein</topology>
    </subcellularLocation>
</comment>
<feature type="transmembrane region" description="Helical" evidence="5">
    <location>
        <begin position="164"/>
        <end position="188"/>
    </location>
</feature>
<evidence type="ECO:0000313" key="6">
    <source>
        <dbReference type="EMBL" id="OZU89459.1"/>
    </source>
</evidence>
<reference evidence="6 7" key="1">
    <citation type="submission" date="2017-08" db="EMBL/GenBank/DDBJ databases">
        <title>Virgibacillus indicus sp. nov. and Virgibacillus profoundi sp. nov, two moderately halophilic bacteria isolated from marine sediment by using the Microfluidic Streak Plate.</title>
        <authorList>
            <person name="Xu B."/>
            <person name="Hu B."/>
            <person name="Wang J."/>
            <person name="Zhu Y."/>
            <person name="Huang L."/>
            <person name="Du W."/>
            <person name="Huang Y."/>
        </authorList>
    </citation>
    <scope>NUCLEOTIDE SEQUENCE [LARGE SCALE GENOMIC DNA]</scope>
    <source>
        <strain evidence="6 7">IO3-P2-C2</strain>
    </source>
</reference>
<feature type="transmembrane region" description="Helical" evidence="5">
    <location>
        <begin position="7"/>
        <end position="26"/>
    </location>
</feature>
<evidence type="ECO:0000256" key="3">
    <source>
        <dbReference type="ARBA" id="ARBA00022989"/>
    </source>
</evidence>
<dbReference type="Gene3D" id="1.20.120.350">
    <property type="entry name" value="Voltage-gated potassium channels. Chain C"/>
    <property type="match status" value="1"/>
</dbReference>
<dbReference type="SUPFAM" id="SSF81324">
    <property type="entry name" value="Voltage-gated potassium channels"/>
    <property type="match status" value="1"/>
</dbReference>
<evidence type="ECO:0000256" key="5">
    <source>
        <dbReference type="SAM" id="Phobius"/>
    </source>
</evidence>
<dbReference type="RefSeq" id="WP_094885055.1">
    <property type="nucleotide sequence ID" value="NZ_NPMS01000002.1"/>
</dbReference>
<sequence>MQQIMKIVYEGIMILLVMLTIVTIWTENTYNSAINWIVWAIFFIDFLFRFFASEEKWSFIKKNPFLIIAIIPLDQFFQMARIVRIIYFFRIKTITKYYVTPYIEGLTYKTLGIILSLLFLLLLGASAVIWNVEDGISTYFESTLAVFSHLLFFGHRMFGMENSISIWIVTGASIVGILLQGLALQWGFTKAETVYNRIIGKKTTKNEIKRQNN</sequence>
<keyword evidence="7" id="KW-1185">Reference proteome</keyword>
<comment type="caution">
    <text evidence="6">The sequence shown here is derived from an EMBL/GenBank/DDBJ whole genome shotgun (WGS) entry which is preliminary data.</text>
</comment>
<keyword evidence="4 5" id="KW-0472">Membrane</keyword>
<dbReference type="Proteomes" id="UP000216498">
    <property type="component" value="Unassembled WGS sequence"/>
</dbReference>
<feature type="transmembrane region" description="Helical" evidence="5">
    <location>
        <begin position="32"/>
        <end position="52"/>
    </location>
</feature>
<feature type="transmembrane region" description="Helical" evidence="5">
    <location>
        <begin position="110"/>
        <end position="132"/>
    </location>
</feature>
<evidence type="ECO:0000256" key="4">
    <source>
        <dbReference type="ARBA" id="ARBA00023136"/>
    </source>
</evidence>
<proteinExistence type="predicted"/>
<keyword evidence="2 5" id="KW-0812">Transmembrane</keyword>
<evidence type="ECO:0000256" key="2">
    <source>
        <dbReference type="ARBA" id="ARBA00022692"/>
    </source>
</evidence>